<feature type="domain" description="DNA binding HTH" evidence="1">
    <location>
        <begin position="11"/>
        <end position="42"/>
    </location>
</feature>
<accession>A0A6M3L520</accession>
<organism evidence="2">
    <name type="scientific">viral metagenome</name>
    <dbReference type="NCBI Taxonomy" id="1070528"/>
    <lineage>
        <taxon>unclassified sequences</taxon>
        <taxon>metagenomes</taxon>
        <taxon>organismal metagenomes</taxon>
    </lineage>
</organism>
<dbReference type="Pfam" id="PF02954">
    <property type="entry name" value="HTH_8"/>
    <property type="match status" value="1"/>
</dbReference>
<evidence type="ECO:0000313" key="2">
    <source>
        <dbReference type="EMBL" id="QJA89359.1"/>
    </source>
</evidence>
<proteinExistence type="predicted"/>
<protein>
    <submittedName>
        <fullName evidence="2">Putative DNA binding, helix-turn-helix domain containing protein</fullName>
    </submittedName>
</protein>
<dbReference type="PRINTS" id="PR01590">
    <property type="entry name" value="HTHFIS"/>
</dbReference>
<dbReference type="InterPro" id="IPR002197">
    <property type="entry name" value="HTH_Fis"/>
</dbReference>
<evidence type="ECO:0000259" key="1">
    <source>
        <dbReference type="Pfam" id="PF02954"/>
    </source>
</evidence>
<dbReference type="EMBL" id="MT142841">
    <property type="protein sequence ID" value="QJA89359.1"/>
    <property type="molecule type" value="Genomic_DNA"/>
</dbReference>
<name>A0A6M3L520_9ZZZZ</name>
<dbReference type="GO" id="GO:0043565">
    <property type="term" value="F:sequence-specific DNA binding"/>
    <property type="evidence" value="ECO:0007669"/>
    <property type="project" value="InterPro"/>
</dbReference>
<sequence>MNKSSTSITQIEQALRKSGGLCSGAAQLLGLTRQAVSERVRKSKRLQAALVDIEETTLDLGESKLISAINKGNMTAIIFYLKTKGKKRGYVERNEVTGKDGQDLAAPVVTIYIPDNGRTS</sequence>
<gene>
    <name evidence="2" type="ORF">MM415B02562_0002</name>
</gene>
<dbReference type="AlphaFoldDB" id="A0A6M3L520"/>
<reference evidence="2" key="1">
    <citation type="submission" date="2020-03" db="EMBL/GenBank/DDBJ databases">
        <title>The deep terrestrial virosphere.</title>
        <authorList>
            <person name="Holmfeldt K."/>
            <person name="Nilsson E."/>
            <person name="Simone D."/>
            <person name="Lopez-Fernandez M."/>
            <person name="Wu X."/>
            <person name="de Brujin I."/>
            <person name="Lundin D."/>
            <person name="Andersson A."/>
            <person name="Bertilsson S."/>
            <person name="Dopson M."/>
        </authorList>
    </citation>
    <scope>NUCLEOTIDE SEQUENCE</scope>
    <source>
        <strain evidence="2">MM415B02562</strain>
    </source>
</reference>